<dbReference type="EMBL" id="NAEW01000024">
    <property type="protein sequence ID" value="OQM39399.1"/>
    <property type="molecule type" value="Genomic_DNA"/>
</dbReference>
<evidence type="ECO:0000256" key="7">
    <source>
        <dbReference type="ARBA" id="ARBA00047508"/>
    </source>
</evidence>
<dbReference type="RefSeq" id="WP_046275987.1">
    <property type="nucleotide sequence ID" value="NZ_CP077300.1"/>
</dbReference>
<proteinExistence type="inferred from homology"/>
<feature type="domain" description="DAHP synthetase I/KDSA" evidence="9">
    <location>
        <begin position="41"/>
        <end position="340"/>
    </location>
</feature>
<dbReference type="NCBIfam" id="TIGR00034">
    <property type="entry name" value="aroFGH"/>
    <property type="match status" value="1"/>
</dbReference>
<gene>
    <name evidence="10" type="ORF">BZK42_24925</name>
</gene>
<accession>A0A1V8NSL1</accession>
<evidence type="ECO:0000313" key="10">
    <source>
        <dbReference type="EMBL" id="OQM39399.1"/>
    </source>
</evidence>
<dbReference type="EC" id="2.5.1.54" evidence="8"/>
<keyword evidence="6 8" id="KW-0057">Aromatic amino acid biosynthesis</keyword>
<dbReference type="GO" id="GO:0042802">
    <property type="term" value="F:identical protein binding"/>
    <property type="evidence" value="ECO:0007669"/>
    <property type="project" value="UniProtKB-ARBA"/>
</dbReference>
<dbReference type="Gene3D" id="3.20.20.70">
    <property type="entry name" value="Aldolase class I"/>
    <property type="match status" value="1"/>
</dbReference>
<dbReference type="GO" id="GO:0005737">
    <property type="term" value="C:cytoplasm"/>
    <property type="evidence" value="ECO:0007669"/>
    <property type="project" value="TreeGrafter"/>
</dbReference>
<organism evidence="10 11">
    <name type="scientific">Citrobacter braakii</name>
    <dbReference type="NCBI Taxonomy" id="57706"/>
    <lineage>
        <taxon>Bacteria</taxon>
        <taxon>Pseudomonadati</taxon>
        <taxon>Pseudomonadota</taxon>
        <taxon>Gammaproteobacteria</taxon>
        <taxon>Enterobacterales</taxon>
        <taxon>Enterobacteriaceae</taxon>
        <taxon>Citrobacter</taxon>
        <taxon>Citrobacter freundii complex</taxon>
    </lineage>
</organism>
<comment type="function">
    <text evidence="1 8">Stereospecific condensation of phosphoenolpyruvate (PEP) and D-erythrose-4-phosphate (E4P) giving rise to 3-deoxy-D-arabino-heptulosonate-7-phosphate (DAHP).</text>
</comment>
<keyword evidence="4 8" id="KW-0028">Amino-acid biosynthesis</keyword>
<dbReference type="GO" id="GO:0008652">
    <property type="term" value="P:amino acid biosynthetic process"/>
    <property type="evidence" value="ECO:0007669"/>
    <property type="project" value="UniProtKB-KW"/>
</dbReference>
<dbReference type="SUPFAM" id="SSF51569">
    <property type="entry name" value="Aldolase"/>
    <property type="match status" value="1"/>
</dbReference>
<evidence type="ECO:0000256" key="2">
    <source>
        <dbReference type="ARBA" id="ARBA00004688"/>
    </source>
</evidence>
<dbReference type="Proteomes" id="UP000192573">
    <property type="component" value="Unassembled WGS sequence"/>
</dbReference>
<evidence type="ECO:0000256" key="6">
    <source>
        <dbReference type="ARBA" id="ARBA00023141"/>
    </source>
</evidence>
<name>A0A1V8NSL1_CITBR</name>
<comment type="caution">
    <text evidence="10">The sequence shown here is derived from an EMBL/GenBank/DDBJ whole genome shotgun (WGS) entry which is preliminary data.</text>
</comment>
<evidence type="ECO:0000256" key="5">
    <source>
        <dbReference type="ARBA" id="ARBA00022679"/>
    </source>
</evidence>
<dbReference type="PIRSF" id="PIRSF001361">
    <property type="entry name" value="DAHP_synthase"/>
    <property type="match status" value="1"/>
</dbReference>
<reference evidence="10 11" key="1">
    <citation type="submission" date="2017-03" db="EMBL/GenBank/DDBJ databases">
        <authorList>
            <person name="Afonso C.L."/>
            <person name="Miller P.J."/>
            <person name="Scott M.A."/>
            <person name="Spackman E."/>
            <person name="Goraichik I."/>
            <person name="Dimitrov K.M."/>
            <person name="Suarez D.L."/>
            <person name="Swayne D.E."/>
        </authorList>
    </citation>
    <scope>NUCLEOTIDE SEQUENCE [LARGE SCALE GENOMIC DNA]</scope>
    <source>
        <strain evidence="10 11">ATCC 51113</strain>
    </source>
</reference>
<dbReference type="UniPathway" id="UPA00053">
    <property type="reaction ID" value="UER00084"/>
</dbReference>
<evidence type="ECO:0000256" key="4">
    <source>
        <dbReference type="ARBA" id="ARBA00022605"/>
    </source>
</evidence>
<protein>
    <recommendedName>
        <fullName evidence="8">Phospho-2-dehydro-3-deoxyheptonate aldolase</fullName>
        <ecNumber evidence="8">2.5.1.54</ecNumber>
    </recommendedName>
</protein>
<keyword evidence="5 8" id="KW-0808">Transferase</keyword>
<dbReference type="Pfam" id="PF00793">
    <property type="entry name" value="DAHP_synth_1"/>
    <property type="match status" value="1"/>
</dbReference>
<evidence type="ECO:0000256" key="8">
    <source>
        <dbReference type="PIRNR" id="PIRNR001361"/>
    </source>
</evidence>
<evidence type="ECO:0000313" key="11">
    <source>
        <dbReference type="Proteomes" id="UP000192573"/>
    </source>
</evidence>
<dbReference type="GO" id="GO:0003849">
    <property type="term" value="F:3-deoxy-7-phosphoheptulonate synthase activity"/>
    <property type="evidence" value="ECO:0007669"/>
    <property type="project" value="UniProtKB-EC"/>
</dbReference>
<dbReference type="InterPro" id="IPR006218">
    <property type="entry name" value="DAHP1/KDSA"/>
</dbReference>
<dbReference type="InterPro" id="IPR006219">
    <property type="entry name" value="DAHP_synth_1"/>
</dbReference>
<comment type="pathway">
    <text evidence="2 8">Metabolic intermediate biosynthesis; chorismate biosynthesis; chorismate from D-erythrose 4-phosphate and phosphoenolpyruvate: step 1/7.</text>
</comment>
<dbReference type="FunFam" id="3.20.20.70:FF:000005">
    <property type="entry name" value="Phospho-2-dehydro-3-deoxyheptonate aldolase"/>
    <property type="match status" value="1"/>
</dbReference>
<dbReference type="AlphaFoldDB" id="A0A1V8NSL1"/>
<comment type="similarity">
    <text evidence="3 8">Belongs to the class-I DAHP synthase family.</text>
</comment>
<dbReference type="NCBIfam" id="NF009395">
    <property type="entry name" value="PRK12755.1"/>
    <property type="match status" value="1"/>
</dbReference>
<dbReference type="GO" id="GO:0009073">
    <property type="term" value="P:aromatic amino acid family biosynthetic process"/>
    <property type="evidence" value="ECO:0007669"/>
    <property type="project" value="UniProtKB-KW"/>
</dbReference>
<evidence type="ECO:0000259" key="9">
    <source>
        <dbReference type="Pfam" id="PF00793"/>
    </source>
</evidence>
<dbReference type="GO" id="GO:0009423">
    <property type="term" value="P:chorismate biosynthetic process"/>
    <property type="evidence" value="ECO:0007669"/>
    <property type="project" value="UniProtKB-UniPathway"/>
</dbReference>
<comment type="catalytic activity">
    <reaction evidence="7 8">
        <text>D-erythrose 4-phosphate + phosphoenolpyruvate + H2O = 7-phospho-2-dehydro-3-deoxy-D-arabino-heptonate + phosphate</text>
        <dbReference type="Rhea" id="RHEA:14717"/>
        <dbReference type="ChEBI" id="CHEBI:15377"/>
        <dbReference type="ChEBI" id="CHEBI:16897"/>
        <dbReference type="ChEBI" id="CHEBI:43474"/>
        <dbReference type="ChEBI" id="CHEBI:58394"/>
        <dbReference type="ChEBI" id="CHEBI:58702"/>
        <dbReference type="EC" id="2.5.1.54"/>
    </reaction>
</comment>
<evidence type="ECO:0000256" key="3">
    <source>
        <dbReference type="ARBA" id="ARBA00007985"/>
    </source>
</evidence>
<dbReference type="PANTHER" id="PTHR21225:SF10">
    <property type="entry name" value="PHOSPHO-2-DEHYDRO-3-DEOXYHEPTONATE ALDOLASE, TYR-SENSITIVE"/>
    <property type="match status" value="1"/>
</dbReference>
<sequence length="356" mass="38877">MQKDALNNVHITDEQVLMTPEQLKAEFPLSQAQEAQISQSRKTISDIISGRDPRLLVVCGPCSIHDPEMAIEYARRFKALAAEVSDSLYLVMRVYFEKPRTTVGWKGLINDPHMDGSFDVEAGLKIARQLLLELVNMGLPLATEALDPNSPQYLGDLFSWSAIGARTTESQTHREMASGLSMPVGFKNGTDGSLATAINAMRAAAQSHRFVGINQAGQVALLQTQGNPDGHVILRGGKAPNYSPADVVQCEKEMEQAGLRPSLMVDCSHGNSNKDYRRQPAVAESVIAQIKDGNRSIIGLMIESNIHEGNQSSEQPRSEMKYGVSVTDACISWEMTDALLREISQDLNGQLSARVA</sequence>
<dbReference type="PANTHER" id="PTHR21225">
    <property type="entry name" value="PHOSPHO-2-DEHYDRO-3-DEOXYHEPTONATE ALDOLASE DAHP SYNTHETASE"/>
    <property type="match status" value="1"/>
</dbReference>
<dbReference type="InterPro" id="IPR013785">
    <property type="entry name" value="Aldolase_TIM"/>
</dbReference>
<evidence type="ECO:0000256" key="1">
    <source>
        <dbReference type="ARBA" id="ARBA00003726"/>
    </source>
</evidence>